<proteinExistence type="predicted"/>
<dbReference type="RefSeq" id="WP_162453679.1">
    <property type="nucleotide sequence ID" value="NZ_WLZY01000016.1"/>
</dbReference>
<keyword evidence="6" id="KW-1185">Reference proteome</keyword>
<evidence type="ECO:0000259" key="4">
    <source>
        <dbReference type="PROSITE" id="PS50949"/>
    </source>
</evidence>
<dbReference type="PROSITE" id="PS50949">
    <property type="entry name" value="HTH_GNTR"/>
    <property type="match status" value="1"/>
</dbReference>
<organism evidence="5 6">
    <name type="scientific">Phytoactinopolyspora mesophila</name>
    <dbReference type="NCBI Taxonomy" id="2650750"/>
    <lineage>
        <taxon>Bacteria</taxon>
        <taxon>Bacillati</taxon>
        <taxon>Actinomycetota</taxon>
        <taxon>Actinomycetes</taxon>
        <taxon>Jiangellales</taxon>
        <taxon>Jiangellaceae</taxon>
        <taxon>Phytoactinopolyspora</taxon>
    </lineage>
</organism>
<dbReference type="SUPFAM" id="SSF46785">
    <property type="entry name" value="Winged helix' DNA-binding domain"/>
    <property type="match status" value="1"/>
</dbReference>
<dbReference type="GO" id="GO:0045892">
    <property type="term" value="P:negative regulation of DNA-templated transcription"/>
    <property type="evidence" value="ECO:0007669"/>
    <property type="project" value="TreeGrafter"/>
</dbReference>
<dbReference type="EMBL" id="WLZY01000016">
    <property type="protein sequence ID" value="NDL60961.1"/>
    <property type="molecule type" value="Genomic_DNA"/>
</dbReference>
<feature type="domain" description="HTH gntR-type" evidence="4">
    <location>
        <begin position="20"/>
        <end position="88"/>
    </location>
</feature>
<dbReference type="InterPro" id="IPR000524">
    <property type="entry name" value="Tscrpt_reg_HTH_GntR"/>
</dbReference>
<evidence type="ECO:0000313" key="5">
    <source>
        <dbReference type="EMBL" id="NDL60961.1"/>
    </source>
</evidence>
<comment type="caution">
    <text evidence="5">The sequence shown here is derived from an EMBL/GenBank/DDBJ whole genome shotgun (WGS) entry which is preliminary data.</text>
</comment>
<keyword evidence="3" id="KW-0804">Transcription</keyword>
<dbReference type="CDD" id="cd07377">
    <property type="entry name" value="WHTH_GntR"/>
    <property type="match status" value="1"/>
</dbReference>
<dbReference type="SMART" id="SM00345">
    <property type="entry name" value="HTH_GNTR"/>
    <property type="match status" value="1"/>
</dbReference>
<reference evidence="5 6" key="1">
    <citation type="submission" date="2019-11" db="EMBL/GenBank/DDBJ databases">
        <authorList>
            <person name="Li X.-J."/>
            <person name="Feng X.-M."/>
        </authorList>
    </citation>
    <scope>NUCLEOTIDE SEQUENCE [LARGE SCALE GENOMIC DNA]</scope>
    <source>
        <strain evidence="5 6">XMNu-373</strain>
    </source>
</reference>
<dbReference type="InterPro" id="IPR050679">
    <property type="entry name" value="Bact_HTH_transcr_reg"/>
</dbReference>
<dbReference type="PANTHER" id="PTHR44846">
    <property type="entry name" value="MANNOSYL-D-GLYCERATE TRANSPORT/METABOLISM SYSTEM REPRESSOR MNGR-RELATED"/>
    <property type="match status" value="1"/>
</dbReference>
<dbReference type="PRINTS" id="PR00035">
    <property type="entry name" value="HTHGNTR"/>
</dbReference>
<evidence type="ECO:0000256" key="2">
    <source>
        <dbReference type="ARBA" id="ARBA00023125"/>
    </source>
</evidence>
<keyword evidence="2" id="KW-0238">DNA-binding</keyword>
<dbReference type="InterPro" id="IPR036390">
    <property type="entry name" value="WH_DNA-bd_sf"/>
</dbReference>
<dbReference type="InterPro" id="IPR036388">
    <property type="entry name" value="WH-like_DNA-bd_sf"/>
</dbReference>
<keyword evidence="1" id="KW-0805">Transcription regulation</keyword>
<protein>
    <submittedName>
        <fullName evidence="5">GntR family transcriptional regulator</fullName>
    </submittedName>
</protein>
<gene>
    <name evidence="5" type="ORF">F7O44_28185</name>
</gene>
<dbReference type="GO" id="GO:0003677">
    <property type="term" value="F:DNA binding"/>
    <property type="evidence" value="ECO:0007669"/>
    <property type="project" value="UniProtKB-KW"/>
</dbReference>
<evidence type="ECO:0000313" key="6">
    <source>
        <dbReference type="Proteomes" id="UP000460435"/>
    </source>
</evidence>
<accession>A0A7K3MCB6</accession>
<dbReference type="PANTHER" id="PTHR44846:SF1">
    <property type="entry name" value="MANNOSYL-D-GLYCERATE TRANSPORT_METABOLISM SYSTEM REPRESSOR MNGR-RELATED"/>
    <property type="match status" value="1"/>
</dbReference>
<dbReference type="Pfam" id="PF00392">
    <property type="entry name" value="GntR"/>
    <property type="match status" value="1"/>
</dbReference>
<evidence type="ECO:0000256" key="1">
    <source>
        <dbReference type="ARBA" id="ARBA00023015"/>
    </source>
</evidence>
<evidence type="ECO:0000256" key="3">
    <source>
        <dbReference type="ARBA" id="ARBA00023163"/>
    </source>
</evidence>
<dbReference type="Proteomes" id="UP000460435">
    <property type="component" value="Unassembled WGS sequence"/>
</dbReference>
<name>A0A7K3MCB6_9ACTN</name>
<sequence>MNSAGGGLGGSFRRDDEVPGYLYHQVAQHIEARISSGELPPGARLPGERDLAEEYGVSLGTVRRASRALRERGVVSTLPAKGTFVTPLGQTSHFSSALREYTSCGADVT</sequence>
<dbReference type="AlphaFoldDB" id="A0A7K3MCB6"/>
<dbReference type="GO" id="GO:0003700">
    <property type="term" value="F:DNA-binding transcription factor activity"/>
    <property type="evidence" value="ECO:0007669"/>
    <property type="project" value="InterPro"/>
</dbReference>
<dbReference type="Gene3D" id="1.10.10.10">
    <property type="entry name" value="Winged helix-like DNA-binding domain superfamily/Winged helix DNA-binding domain"/>
    <property type="match status" value="1"/>
</dbReference>